<feature type="compositionally biased region" description="Pro residues" evidence="1">
    <location>
        <begin position="139"/>
        <end position="152"/>
    </location>
</feature>
<accession>A0A0E1RXX7</accession>
<evidence type="ECO:0000313" key="3">
    <source>
        <dbReference type="Proteomes" id="UP000001261"/>
    </source>
</evidence>
<feature type="compositionally biased region" description="Low complexity" evidence="1">
    <location>
        <begin position="129"/>
        <end position="138"/>
    </location>
</feature>
<dbReference type="RefSeq" id="XP_001244491.2">
    <property type="nucleotide sequence ID" value="XM_001244490.2"/>
</dbReference>
<feature type="compositionally biased region" description="Polar residues" evidence="1">
    <location>
        <begin position="48"/>
        <end position="65"/>
    </location>
</feature>
<organism evidence="2 3">
    <name type="scientific">Coccidioides immitis (strain RS)</name>
    <name type="common">Valley fever fungus</name>
    <dbReference type="NCBI Taxonomy" id="246410"/>
    <lineage>
        <taxon>Eukaryota</taxon>
        <taxon>Fungi</taxon>
        <taxon>Dikarya</taxon>
        <taxon>Ascomycota</taxon>
        <taxon>Pezizomycotina</taxon>
        <taxon>Eurotiomycetes</taxon>
        <taxon>Eurotiomycetidae</taxon>
        <taxon>Onygenales</taxon>
        <taxon>Onygenaceae</taxon>
        <taxon>Coccidioides</taxon>
    </lineage>
</organism>
<name>A0A0E1RXX7_COCIM</name>
<dbReference type="KEGG" id="cim:CIMG_03932"/>
<proteinExistence type="predicted"/>
<evidence type="ECO:0000313" key="2">
    <source>
        <dbReference type="EMBL" id="EAS32908.2"/>
    </source>
</evidence>
<dbReference type="VEuPathDB" id="FungiDB:CIMG_03932"/>
<gene>
    <name evidence="2" type="ORF">CIMG_03932</name>
</gene>
<feature type="region of interest" description="Disordered" evidence="1">
    <location>
        <begin position="1"/>
        <end position="205"/>
    </location>
</feature>
<dbReference type="EMBL" id="GG704916">
    <property type="protein sequence ID" value="EAS32908.2"/>
    <property type="molecule type" value="Genomic_DNA"/>
</dbReference>
<keyword evidence="3" id="KW-1185">Reference proteome</keyword>
<feature type="compositionally biased region" description="Polar residues" evidence="1">
    <location>
        <begin position="105"/>
        <end position="116"/>
    </location>
</feature>
<dbReference type="OrthoDB" id="4188816at2759"/>
<feature type="compositionally biased region" description="Pro residues" evidence="1">
    <location>
        <begin position="185"/>
        <end position="196"/>
    </location>
</feature>
<reference evidence="3" key="2">
    <citation type="journal article" date="2010" name="Genome Res.">
        <title>Population genomic sequencing of Coccidioides fungi reveals recent hybridization and transposon control.</title>
        <authorList>
            <person name="Neafsey D.E."/>
            <person name="Barker B.M."/>
            <person name="Sharpton T.J."/>
            <person name="Stajich J.E."/>
            <person name="Park D.J."/>
            <person name="Whiston E."/>
            <person name="Hung C.-Y."/>
            <person name="McMahan C."/>
            <person name="White J."/>
            <person name="Sykes S."/>
            <person name="Heiman D."/>
            <person name="Young S."/>
            <person name="Zeng Q."/>
            <person name="Abouelleil A."/>
            <person name="Aftuck L."/>
            <person name="Bessette D."/>
            <person name="Brown A."/>
            <person name="FitzGerald M."/>
            <person name="Lui A."/>
            <person name="Macdonald J.P."/>
            <person name="Priest M."/>
            <person name="Orbach M.J."/>
            <person name="Galgiani J.N."/>
            <person name="Kirkland T.N."/>
            <person name="Cole G.T."/>
            <person name="Birren B.W."/>
            <person name="Henn M.R."/>
            <person name="Taylor J.W."/>
            <person name="Rounsley S.D."/>
        </authorList>
    </citation>
    <scope>GENOME REANNOTATION</scope>
    <source>
        <strain evidence="3">RS</strain>
    </source>
</reference>
<dbReference type="InParanoid" id="A0A0E1RXX7"/>
<feature type="compositionally biased region" description="Polar residues" evidence="1">
    <location>
        <begin position="15"/>
        <end position="28"/>
    </location>
</feature>
<dbReference type="GeneID" id="4564075"/>
<dbReference type="AlphaFoldDB" id="A0A0E1RXX7"/>
<dbReference type="Proteomes" id="UP000001261">
    <property type="component" value="Unassembled WGS sequence"/>
</dbReference>
<protein>
    <submittedName>
        <fullName evidence="2">Uncharacterized protein</fullName>
    </submittedName>
</protein>
<evidence type="ECO:0000256" key="1">
    <source>
        <dbReference type="SAM" id="MobiDB-lite"/>
    </source>
</evidence>
<reference evidence="3" key="1">
    <citation type="journal article" date="2009" name="Genome Res.">
        <title>Comparative genomic analyses of the human fungal pathogens Coccidioides and their relatives.</title>
        <authorList>
            <person name="Sharpton T.J."/>
            <person name="Stajich J.E."/>
            <person name="Rounsley S.D."/>
            <person name="Gardner M.J."/>
            <person name="Wortman J.R."/>
            <person name="Jordar V.S."/>
            <person name="Maiti R."/>
            <person name="Kodira C.D."/>
            <person name="Neafsey D.E."/>
            <person name="Zeng Q."/>
            <person name="Hung C.-Y."/>
            <person name="McMahan C."/>
            <person name="Muszewska A."/>
            <person name="Grynberg M."/>
            <person name="Mandel M.A."/>
            <person name="Kellner E.M."/>
            <person name="Barker B.M."/>
            <person name="Galgiani J.N."/>
            <person name="Orbach M.J."/>
            <person name="Kirkland T.N."/>
            <person name="Cole G.T."/>
            <person name="Henn M.R."/>
            <person name="Birren B.W."/>
            <person name="Taylor J.W."/>
        </authorList>
    </citation>
    <scope>NUCLEOTIDE SEQUENCE [LARGE SCALE GENOMIC DNA]</scope>
    <source>
        <strain evidence="3">RS</strain>
    </source>
</reference>
<sequence length="310" mass="33267">MEAESTTPRKEPAADNTNNVIPVQNMADSSLAAMTRDGPVKHSLPTGEVSTDTGQPQDTDKSPQSVPAKPPTIENKAQPARTAGTRGSDKDDQTSRPPQAENDSHNACQRQNSHLNPTDRYRPNPAPLPTSTSTKPHSTQPPPPPPPPPPKSQPHMSIPPSIPQAERHNLEHPPGYIQNSAAISLPPPPPPQPPTPSSTGHWYWSDAPNLSGGRYVYSASCSPAPVPSPYPGTSAETSLASRAAHRYDLSENDQFGNGGAGYDDSGWGAGNAGYEWGEWAWEGAKNWGRAMGNRLAEAEEGVWRWVNRKV</sequence>
<dbReference type="OMA" id="SHPPGYQ"/>